<dbReference type="AlphaFoldDB" id="A0A1M5SYG9"/>
<proteinExistence type="predicted"/>
<name>A0A1M5SYG9_9FLAO</name>
<dbReference type="EMBL" id="FQXQ01000001">
    <property type="protein sequence ID" value="SHH43388.1"/>
    <property type="molecule type" value="Genomic_DNA"/>
</dbReference>
<keyword evidence="1" id="KW-0812">Transmembrane</keyword>
<organism evidence="2 3">
    <name type="scientific">Wenyingzhuangia marina</name>
    <dbReference type="NCBI Taxonomy" id="1195760"/>
    <lineage>
        <taxon>Bacteria</taxon>
        <taxon>Pseudomonadati</taxon>
        <taxon>Bacteroidota</taxon>
        <taxon>Flavobacteriia</taxon>
        <taxon>Flavobacteriales</taxon>
        <taxon>Flavobacteriaceae</taxon>
        <taxon>Wenyingzhuangia</taxon>
    </lineage>
</organism>
<evidence type="ECO:0000313" key="3">
    <source>
        <dbReference type="Proteomes" id="UP000184109"/>
    </source>
</evidence>
<dbReference type="Proteomes" id="UP000184109">
    <property type="component" value="Unassembled WGS sequence"/>
</dbReference>
<dbReference type="Gene3D" id="3.30.1150.10">
    <property type="match status" value="1"/>
</dbReference>
<gene>
    <name evidence="2" type="ORF">SAMN05444281_0592</name>
</gene>
<evidence type="ECO:0000256" key="1">
    <source>
        <dbReference type="SAM" id="Phobius"/>
    </source>
</evidence>
<feature type="transmembrane region" description="Helical" evidence="1">
    <location>
        <begin position="14"/>
        <end position="34"/>
    </location>
</feature>
<keyword evidence="3" id="KW-1185">Reference proteome</keyword>
<dbReference type="OrthoDB" id="1522859at2"/>
<protein>
    <submittedName>
        <fullName evidence="2">Protein TonB</fullName>
    </submittedName>
</protein>
<evidence type="ECO:0000313" key="2">
    <source>
        <dbReference type="EMBL" id="SHH43388.1"/>
    </source>
</evidence>
<reference evidence="3" key="1">
    <citation type="submission" date="2016-11" db="EMBL/GenBank/DDBJ databases">
        <authorList>
            <person name="Varghese N."/>
            <person name="Submissions S."/>
        </authorList>
    </citation>
    <scope>NUCLEOTIDE SEQUENCE [LARGE SCALE GENOMIC DNA]</scope>
    <source>
        <strain evidence="3">DSM 100572</strain>
    </source>
</reference>
<keyword evidence="1" id="KW-1133">Transmembrane helix</keyword>
<accession>A0A1M5SYG9</accession>
<dbReference type="STRING" id="1195760.SAMN05444281_0592"/>
<dbReference type="RefSeq" id="WP_073118177.1">
    <property type="nucleotide sequence ID" value="NZ_BMEN01000001.1"/>
</dbReference>
<sequence length="262" mass="29727">MKIKKNPQQNLENYSSVFTLLGLVLSLFITLIFMEQKTYASEKPSVTYDPATIKMDALPNMVNVIREEKKQPKIEKPKDLIEPIKEPQTKPIDAIDPTKFKKAENNADIIEKPINSTEDPSNAPTDFGDIEYVEVSEEIGAETVPFLSVDNIPVFPGCEKYIRDNEKSKKCFNKNMSKFFGKNFDIGVAEDLNLSGMQRINCQFIIDSHGDISPDIQTTKTHPELAKEIKDVIKKLPKMIPAKQNGKPVNLIYMLPVKFYVE</sequence>
<keyword evidence="1" id="KW-0472">Membrane</keyword>